<dbReference type="OrthoDB" id="9801609at2"/>
<dbReference type="EMBL" id="RCDB01000003">
    <property type="protein sequence ID" value="RLK47769.1"/>
    <property type="molecule type" value="Genomic_DNA"/>
</dbReference>
<reference evidence="2 3" key="1">
    <citation type="journal article" date="2015" name="Stand. Genomic Sci.">
        <title>Genomic Encyclopedia of Bacterial and Archaeal Type Strains, Phase III: the genomes of soil and plant-associated and newly described type strains.</title>
        <authorList>
            <person name="Whitman W.B."/>
            <person name="Woyke T."/>
            <person name="Klenk H.P."/>
            <person name="Zhou Y."/>
            <person name="Lilburn T.G."/>
            <person name="Beck B.J."/>
            <person name="De Vos P."/>
            <person name="Vandamme P."/>
            <person name="Eisen J.A."/>
            <person name="Garrity G."/>
            <person name="Hugenholtz P."/>
            <person name="Kyrpides N.C."/>
        </authorList>
    </citation>
    <scope>NUCLEOTIDE SEQUENCE [LARGE SCALE GENOMIC DNA]</scope>
    <source>
        <strain evidence="2 3">S2T63</strain>
    </source>
</reference>
<gene>
    <name evidence="2" type="ORF">C7474_2366</name>
</gene>
<protein>
    <submittedName>
        <fullName evidence="2">Glycosyltransferase involved in cell wall biosynthesis</fullName>
    </submittedName>
</protein>
<dbReference type="AlphaFoldDB" id="A0A498BXZ0"/>
<evidence type="ECO:0000313" key="2">
    <source>
        <dbReference type="EMBL" id="RLK47769.1"/>
    </source>
</evidence>
<dbReference type="Gene3D" id="3.40.50.2000">
    <property type="entry name" value="Glycogen Phosphorylase B"/>
    <property type="match status" value="2"/>
</dbReference>
<dbReference type="PANTHER" id="PTHR46401">
    <property type="entry name" value="GLYCOSYLTRANSFERASE WBBK-RELATED"/>
    <property type="match status" value="1"/>
</dbReference>
<dbReference type="Proteomes" id="UP000273158">
    <property type="component" value="Unassembled WGS sequence"/>
</dbReference>
<accession>A0A498BXZ0</accession>
<dbReference type="Pfam" id="PF13692">
    <property type="entry name" value="Glyco_trans_1_4"/>
    <property type="match status" value="1"/>
</dbReference>
<organism evidence="2 3">
    <name type="scientific">Microbacterium telephonicum</name>
    <dbReference type="NCBI Taxonomy" id="1714841"/>
    <lineage>
        <taxon>Bacteria</taxon>
        <taxon>Bacillati</taxon>
        <taxon>Actinomycetota</taxon>
        <taxon>Actinomycetes</taxon>
        <taxon>Micrococcales</taxon>
        <taxon>Microbacteriaceae</taxon>
        <taxon>Microbacterium</taxon>
    </lineage>
</organism>
<proteinExistence type="predicted"/>
<evidence type="ECO:0000256" key="1">
    <source>
        <dbReference type="ARBA" id="ARBA00022679"/>
    </source>
</evidence>
<evidence type="ECO:0000313" key="3">
    <source>
        <dbReference type="Proteomes" id="UP000273158"/>
    </source>
</evidence>
<keyword evidence="1 2" id="KW-0808">Transferase</keyword>
<keyword evidence="3" id="KW-1185">Reference proteome</keyword>
<dbReference type="SUPFAM" id="SSF53756">
    <property type="entry name" value="UDP-Glycosyltransferase/glycogen phosphorylase"/>
    <property type="match status" value="1"/>
</dbReference>
<dbReference type="GO" id="GO:0016757">
    <property type="term" value="F:glycosyltransferase activity"/>
    <property type="evidence" value="ECO:0007669"/>
    <property type="project" value="InterPro"/>
</dbReference>
<dbReference type="PANTHER" id="PTHR46401:SF2">
    <property type="entry name" value="GLYCOSYLTRANSFERASE WBBK-RELATED"/>
    <property type="match status" value="1"/>
</dbReference>
<comment type="caution">
    <text evidence="2">The sequence shown here is derived from an EMBL/GenBank/DDBJ whole genome shotgun (WGS) entry which is preliminary data.</text>
</comment>
<dbReference type="RefSeq" id="WP_121060203.1">
    <property type="nucleotide sequence ID" value="NZ_RCDB01000003.1"/>
</dbReference>
<sequence>MTAILRVVLDQVVSPADADLAMASRELGRALVAAAPAGCRVEAIVPSGGTVEVADVVSGVSDVVRTAFARRELAAAWQLGVPAGTSGGLIHSPTLMAPLVRHDRVHDADQTVVTVWDLSPWLHPDDLPKPAVMWHRGMLRRAAKHADAVVVPTHSMGERLVEIEPRLRDRVRVIAGAAPRGFAVPTDEIGRRRALDLPEGFLLVAGSAAAVDGLSAAFAAVVASGVELPVVVLDAREGTEPAVLDLAEAAGLGAASVHVRGVLDDADRGAVLGGAVAFLAPGSRVTFPWRLVEALVAGVPVVALDTPVHRDVLVDGGLLVPSPELLGATLSTSLESAASVERLGVLAADRGRAFSWRGAAEQVWLLHADL</sequence>
<name>A0A498BXZ0_9MICO</name>
<dbReference type="GO" id="GO:0009103">
    <property type="term" value="P:lipopolysaccharide biosynthetic process"/>
    <property type="evidence" value="ECO:0007669"/>
    <property type="project" value="TreeGrafter"/>
</dbReference>